<feature type="transmembrane region" description="Helical" evidence="1">
    <location>
        <begin position="160"/>
        <end position="179"/>
    </location>
</feature>
<dbReference type="Proteomes" id="UP000243579">
    <property type="component" value="Unassembled WGS sequence"/>
</dbReference>
<keyword evidence="1" id="KW-0812">Transmembrane</keyword>
<evidence type="ECO:0000256" key="2">
    <source>
        <dbReference type="SAM" id="SignalP"/>
    </source>
</evidence>
<feature type="transmembrane region" description="Helical" evidence="1">
    <location>
        <begin position="272"/>
        <end position="296"/>
    </location>
</feature>
<accession>A0A1V9YV49</accession>
<keyword evidence="2" id="KW-0732">Signal</keyword>
<proteinExistence type="predicted"/>
<comment type="caution">
    <text evidence="3">The sequence shown here is derived from an EMBL/GenBank/DDBJ whole genome shotgun (WGS) entry which is preliminary data.</text>
</comment>
<feature type="transmembrane region" description="Helical" evidence="1">
    <location>
        <begin position="330"/>
        <end position="350"/>
    </location>
</feature>
<evidence type="ECO:0008006" key="5">
    <source>
        <dbReference type="Google" id="ProtNLM"/>
    </source>
</evidence>
<feature type="chain" id="PRO_5010730727" description="Transmembrane protein" evidence="2">
    <location>
        <begin position="18"/>
        <end position="443"/>
    </location>
</feature>
<dbReference type="OrthoDB" id="78949at2759"/>
<sequence length="443" mass="48479">MYIVAVLLSDLYTLSSTMDFTALCEQETTYFASCPAYLSQTISFVQAHMLPLPPTVVAAMLSANSLVQSLGIEIMMYTYRNATAPLSLERIKILAPTEPDFAFFAWLYLYEWVLGAREVISFEGDASSLALLTDLQAPLLQPTQAWQVTANVAQYLRNGVLYVTSLVIGMTFIVIIYMISGGGHYEGRNLLKLGRVGGIVWVGRPLLLLRSMTALCVLSTATLELQYSSNISYLSTSPTPWYKTLLAANEVTWLASIINDITLVVTQEYSPYYVTLNGIVVSIIVAVVTAVAPVVAKTAIDLQCSIAEMDFQVVCTAGTIEIGHMARLQVLIGIVLVCNSVSFGVVKLVLGAKPSDAASSLFLSAGAKYLFSNSRRLHKGVYYLDRASAALNGILSVRYGKHIYALDLKIWRTFVIPVPMLVDEPEANDMIETYRAAIPLVLD</sequence>
<name>A0A1V9YV49_ACHHY</name>
<evidence type="ECO:0000313" key="3">
    <source>
        <dbReference type="EMBL" id="OQR89557.1"/>
    </source>
</evidence>
<protein>
    <recommendedName>
        <fullName evidence="5">Transmembrane protein</fullName>
    </recommendedName>
</protein>
<keyword evidence="1" id="KW-0472">Membrane</keyword>
<reference evidence="3 4" key="1">
    <citation type="journal article" date="2014" name="Genome Biol. Evol.">
        <title>The secreted proteins of Achlya hypogyna and Thraustotheca clavata identify the ancestral oomycete secretome and reveal gene acquisitions by horizontal gene transfer.</title>
        <authorList>
            <person name="Misner I."/>
            <person name="Blouin N."/>
            <person name="Leonard G."/>
            <person name="Richards T.A."/>
            <person name="Lane C.E."/>
        </authorList>
    </citation>
    <scope>NUCLEOTIDE SEQUENCE [LARGE SCALE GENOMIC DNA]</scope>
    <source>
        <strain evidence="3 4">ATCC 48635</strain>
    </source>
</reference>
<evidence type="ECO:0000313" key="4">
    <source>
        <dbReference type="Proteomes" id="UP000243579"/>
    </source>
</evidence>
<dbReference type="AlphaFoldDB" id="A0A1V9YV49"/>
<keyword evidence="4" id="KW-1185">Reference proteome</keyword>
<dbReference type="EMBL" id="JNBR01000788">
    <property type="protein sequence ID" value="OQR89557.1"/>
    <property type="molecule type" value="Genomic_DNA"/>
</dbReference>
<organism evidence="3 4">
    <name type="scientific">Achlya hypogyna</name>
    <name type="common">Oomycete</name>
    <name type="synonym">Protoachlya hypogyna</name>
    <dbReference type="NCBI Taxonomy" id="1202772"/>
    <lineage>
        <taxon>Eukaryota</taxon>
        <taxon>Sar</taxon>
        <taxon>Stramenopiles</taxon>
        <taxon>Oomycota</taxon>
        <taxon>Saprolegniomycetes</taxon>
        <taxon>Saprolegniales</taxon>
        <taxon>Achlyaceae</taxon>
        <taxon>Achlya</taxon>
    </lineage>
</organism>
<gene>
    <name evidence="3" type="ORF">ACHHYP_06214</name>
</gene>
<evidence type="ECO:0000256" key="1">
    <source>
        <dbReference type="SAM" id="Phobius"/>
    </source>
</evidence>
<feature type="signal peptide" evidence="2">
    <location>
        <begin position="1"/>
        <end position="17"/>
    </location>
</feature>
<keyword evidence="1" id="KW-1133">Transmembrane helix</keyword>